<proteinExistence type="predicted"/>
<dbReference type="InterPro" id="IPR052934">
    <property type="entry name" value="Methyl-DNA_Rec/Restrict_Enz"/>
</dbReference>
<protein>
    <submittedName>
        <fullName evidence="2">5-methylcytosine-specific restriction enzyme B</fullName>
    </submittedName>
</protein>
<feature type="domain" description="ATPase dynein-related AAA" evidence="1">
    <location>
        <begin position="672"/>
        <end position="763"/>
    </location>
</feature>
<evidence type="ECO:0000313" key="2">
    <source>
        <dbReference type="EMBL" id="SEE96337.1"/>
    </source>
</evidence>
<dbReference type="STRING" id="390640.SAMN04488034_103321"/>
<dbReference type="SUPFAM" id="SSF52540">
    <property type="entry name" value="P-loop containing nucleoside triphosphate hydrolases"/>
    <property type="match status" value="1"/>
</dbReference>
<dbReference type="GO" id="GO:0005524">
    <property type="term" value="F:ATP binding"/>
    <property type="evidence" value="ECO:0007669"/>
    <property type="project" value="InterPro"/>
</dbReference>
<reference evidence="2 3" key="1">
    <citation type="submission" date="2016-10" db="EMBL/GenBank/DDBJ databases">
        <authorList>
            <person name="de Groot N.N."/>
        </authorList>
    </citation>
    <scope>NUCLEOTIDE SEQUENCE [LARGE SCALE GENOMIC DNA]</scope>
    <source>
        <strain evidence="2 3">DSM 23553</strain>
    </source>
</reference>
<organism evidence="2 3">
    <name type="scientific">Salinimicrobium catena</name>
    <dbReference type="NCBI Taxonomy" id="390640"/>
    <lineage>
        <taxon>Bacteria</taxon>
        <taxon>Pseudomonadati</taxon>
        <taxon>Bacteroidota</taxon>
        <taxon>Flavobacteriia</taxon>
        <taxon>Flavobacteriales</taxon>
        <taxon>Flavobacteriaceae</taxon>
        <taxon>Salinimicrobium</taxon>
    </lineage>
</organism>
<evidence type="ECO:0000259" key="1">
    <source>
        <dbReference type="Pfam" id="PF07728"/>
    </source>
</evidence>
<accession>A0A1H5N619</accession>
<name>A0A1H5N619_9FLAO</name>
<dbReference type="Pfam" id="PF07728">
    <property type="entry name" value="AAA_5"/>
    <property type="match status" value="1"/>
</dbReference>
<dbReference type="InterPro" id="IPR011704">
    <property type="entry name" value="ATPase_dyneun-rel_AAA"/>
</dbReference>
<dbReference type="EMBL" id="FNUG01000003">
    <property type="protein sequence ID" value="SEE96337.1"/>
    <property type="molecule type" value="Genomic_DNA"/>
</dbReference>
<evidence type="ECO:0000313" key="3">
    <source>
        <dbReference type="Proteomes" id="UP000199448"/>
    </source>
</evidence>
<dbReference type="Gene3D" id="3.40.50.300">
    <property type="entry name" value="P-loop containing nucleotide triphosphate hydrolases"/>
    <property type="match status" value="1"/>
</dbReference>
<keyword evidence="3" id="KW-1185">Reference proteome</keyword>
<dbReference type="PANTHER" id="PTHR37291">
    <property type="entry name" value="5-METHYLCYTOSINE-SPECIFIC RESTRICTION ENZYME B"/>
    <property type="match status" value="1"/>
</dbReference>
<dbReference type="AlphaFoldDB" id="A0A1H5N619"/>
<sequence>MRFARQEYDGEDWWGYGGGPPTNKFLERMGFEIFDKGQNNDPLANVIKKYKAYIRKNGLEDEEYKWKLLAQYKGKPNPHAGNLYNEIKSVDFANLLYYNAYRAMSHLAKDRQEDFRALLLMLFDESLDLKERVIRYDRESLALYRQLVPDKKLGHHQDERTISTLLTFHNPEKYTFYKNSFYVQLCKLIGVKPKPKGEKFVHYLELVEGFIEDYIKEDQELLELFKAKLPEGVFEDPNHLILAQDILYGVLDRNIGRNRRYWRIGTKADDTSYWANMKEKNRVAIGWSNLGDLDDLNVQSQKELYNVFKEKKIELKNNQLTSRKAGEIFAFYNDLSIGDIVLAQDGDNIYGIGEVTEGYTYNEAEDFAHEKGVDWKVFDPPFKNKTGRNTTFYPLEDYNLIQKIENVLGNESGNNESTMAKDLDNKRKGAKRPLNRILFGPPGTGKTYNTINKALEICGVEVPAQRQEAIIEFDNLVKKERIVFTTFHQSMAYEDFIEGIKPQEPAQEGHPVIFKIEPGIFKKISVNASFALAEKDKSSETENLLDFNLAFDKFKDDVEEKLSKEVAVELATKNGGKVIVDSISQQGNFNIKHPGRDLTYTVSKSRLSRLHNGLPDLGSVNNIDSEFREIIGGSNSTVNWAVLNEIRNKYFKNVEQAKARTIDWEDKYEIVKKLKKSDYKGKDGENYVLIIDEINRGNVSAVFGELITLIEDDKRLGREEGLVAQLPYSKEQFGVPPNLYILGTMNTADRSVEALDTALRRRFSFEEIPPNSEIIKEGNGLIEIDKIELNILLDKINKRIEKLLDKDHMIGHSFFMNLHSVKDLKLVFHNKILPLLQEYFFGDFGKIGLVIGKSFFEVIDSNEDDDDIFADFDYQNGFNERPVYHLKNVKKMDDQAFILALKNLIQ</sequence>
<dbReference type="InterPro" id="IPR027417">
    <property type="entry name" value="P-loop_NTPase"/>
</dbReference>
<dbReference type="Proteomes" id="UP000199448">
    <property type="component" value="Unassembled WGS sequence"/>
</dbReference>
<dbReference type="PANTHER" id="PTHR37291:SF1">
    <property type="entry name" value="TYPE IV METHYL-DIRECTED RESTRICTION ENZYME ECOKMCRB SUBUNIT"/>
    <property type="match status" value="1"/>
</dbReference>
<gene>
    <name evidence="2" type="ORF">SAMN04488034_103321</name>
</gene>
<dbReference type="GO" id="GO:0016887">
    <property type="term" value="F:ATP hydrolysis activity"/>
    <property type="evidence" value="ECO:0007669"/>
    <property type="project" value="InterPro"/>
</dbReference>